<sequence>MRFIAGVHTLDTCHLSVKLLRVNRPQKHTKVTARFDSDRSETAAGPPGHISAPGSTVYCPRGLGPWSPDAPTFKIRGARRYPGRVAVPRGTVSGLAKLQQIPDGAVRGVKRRPVSLEPASTSCPLRAACPLAELCPSPPVWTERRLAKAGQLNGESHPSPASPAVSPQRRSRSHR</sequence>
<comment type="caution">
    <text evidence="2">The sequence shown here is derived from an EMBL/GenBank/DDBJ whole genome shotgun (WGS) entry which is preliminary data.</text>
</comment>
<reference evidence="2" key="1">
    <citation type="journal article" date="2023" name="Science">
        <title>Genome structures resolve the early diversification of teleost fishes.</title>
        <authorList>
            <person name="Parey E."/>
            <person name="Louis A."/>
            <person name="Montfort J."/>
            <person name="Bouchez O."/>
            <person name="Roques C."/>
            <person name="Iampietro C."/>
            <person name="Lluch J."/>
            <person name="Castinel A."/>
            <person name="Donnadieu C."/>
            <person name="Desvignes T."/>
            <person name="Floi Bucao C."/>
            <person name="Jouanno E."/>
            <person name="Wen M."/>
            <person name="Mejri S."/>
            <person name="Dirks R."/>
            <person name="Jansen H."/>
            <person name="Henkel C."/>
            <person name="Chen W.J."/>
            <person name="Zahm M."/>
            <person name="Cabau C."/>
            <person name="Klopp C."/>
            <person name="Thompson A.W."/>
            <person name="Robinson-Rechavi M."/>
            <person name="Braasch I."/>
            <person name="Lecointre G."/>
            <person name="Bobe J."/>
            <person name="Postlethwait J.H."/>
            <person name="Berthelot C."/>
            <person name="Roest Crollius H."/>
            <person name="Guiguen Y."/>
        </authorList>
    </citation>
    <scope>NUCLEOTIDE SEQUENCE</scope>
    <source>
        <strain evidence="2">NC1722</strain>
    </source>
</reference>
<evidence type="ECO:0000313" key="3">
    <source>
        <dbReference type="Proteomes" id="UP001221898"/>
    </source>
</evidence>
<proteinExistence type="predicted"/>
<dbReference type="Proteomes" id="UP001221898">
    <property type="component" value="Unassembled WGS sequence"/>
</dbReference>
<evidence type="ECO:0000256" key="1">
    <source>
        <dbReference type="SAM" id="MobiDB-lite"/>
    </source>
</evidence>
<feature type="region of interest" description="Disordered" evidence="1">
    <location>
        <begin position="35"/>
        <end position="54"/>
    </location>
</feature>
<accession>A0AAD7WLR0</accession>
<protein>
    <submittedName>
        <fullName evidence="2">Uncharacterized protein</fullName>
    </submittedName>
</protein>
<dbReference type="EMBL" id="JAINUG010000075">
    <property type="protein sequence ID" value="KAJ8400694.1"/>
    <property type="molecule type" value="Genomic_DNA"/>
</dbReference>
<feature type="compositionally biased region" description="Low complexity" evidence="1">
    <location>
        <begin position="156"/>
        <end position="168"/>
    </location>
</feature>
<gene>
    <name evidence="2" type="ORF">AAFF_G00394630</name>
</gene>
<dbReference type="AlphaFoldDB" id="A0AAD7WLR0"/>
<keyword evidence="3" id="KW-1185">Reference proteome</keyword>
<organism evidence="2 3">
    <name type="scientific">Aldrovandia affinis</name>
    <dbReference type="NCBI Taxonomy" id="143900"/>
    <lineage>
        <taxon>Eukaryota</taxon>
        <taxon>Metazoa</taxon>
        <taxon>Chordata</taxon>
        <taxon>Craniata</taxon>
        <taxon>Vertebrata</taxon>
        <taxon>Euteleostomi</taxon>
        <taxon>Actinopterygii</taxon>
        <taxon>Neopterygii</taxon>
        <taxon>Teleostei</taxon>
        <taxon>Notacanthiformes</taxon>
        <taxon>Halosauridae</taxon>
        <taxon>Aldrovandia</taxon>
    </lineage>
</organism>
<name>A0AAD7WLR0_9TELE</name>
<feature type="region of interest" description="Disordered" evidence="1">
    <location>
        <begin position="146"/>
        <end position="175"/>
    </location>
</feature>
<evidence type="ECO:0000313" key="2">
    <source>
        <dbReference type="EMBL" id="KAJ8400694.1"/>
    </source>
</evidence>